<dbReference type="InterPro" id="IPR013525">
    <property type="entry name" value="ABC2_TM"/>
</dbReference>
<feature type="transmembrane region" description="Helical" evidence="6">
    <location>
        <begin position="232"/>
        <end position="253"/>
    </location>
</feature>
<evidence type="ECO:0000256" key="3">
    <source>
        <dbReference type="ARBA" id="ARBA00022692"/>
    </source>
</evidence>
<proteinExistence type="predicted"/>
<accession>A0A840MUJ5</accession>
<dbReference type="RefSeq" id="WP_184041445.1">
    <property type="nucleotide sequence ID" value="NZ_JACHHY010000023.1"/>
</dbReference>
<evidence type="ECO:0000256" key="2">
    <source>
        <dbReference type="ARBA" id="ARBA00022475"/>
    </source>
</evidence>
<evidence type="ECO:0000256" key="5">
    <source>
        <dbReference type="ARBA" id="ARBA00023136"/>
    </source>
</evidence>
<evidence type="ECO:0000259" key="7">
    <source>
        <dbReference type="Pfam" id="PF12698"/>
    </source>
</evidence>
<evidence type="ECO:0000313" key="8">
    <source>
        <dbReference type="EMBL" id="MBB5020036.1"/>
    </source>
</evidence>
<dbReference type="PANTHER" id="PTHR30294:SF29">
    <property type="entry name" value="MULTIDRUG ABC TRANSPORTER PERMEASE YBHS-RELATED"/>
    <property type="match status" value="1"/>
</dbReference>
<dbReference type="GO" id="GO:0140359">
    <property type="term" value="F:ABC-type transporter activity"/>
    <property type="evidence" value="ECO:0007669"/>
    <property type="project" value="InterPro"/>
</dbReference>
<dbReference type="PANTHER" id="PTHR30294">
    <property type="entry name" value="MEMBRANE COMPONENT OF ABC TRANSPORTER YHHJ-RELATED"/>
    <property type="match status" value="1"/>
</dbReference>
<dbReference type="AlphaFoldDB" id="A0A840MUJ5"/>
<keyword evidence="9" id="KW-1185">Reference proteome</keyword>
<comment type="subcellular location">
    <subcellularLocation>
        <location evidence="1">Cell membrane</location>
        <topology evidence="1">Multi-pass membrane protein</topology>
    </subcellularLocation>
</comment>
<reference evidence="8 9" key="1">
    <citation type="submission" date="2020-08" db="EMBL/GenBank/DDBJ databases">
        <title>Genomic Encyclopedia of Type Strains, Phase IV (KMG-IV): sequencing the most valuable type-strain genomes for metagenomic binning, comparative biology and taxonomic classification.</title>
        <authorList>
            <person name="Goeker M."/>
        </authorList>
    </citation>
    <scope>NUCLEOTIDE SEQUENCE [LARGE SCALE GENOMIC DNA]</scope>
    <source>
        <strain evidence="8 9">DSM 27165</strain>
    </source>
</reference>
<feature type="transmembrane region" description="Helical" evidence="6">
    <location>
        <begin position="23"/>
        <end position="45"/>
    </location>
</feature>
<dbReference type="Proteomes" id="UP000575898">
    <property type="component" value="Unassembled WGS sequence"/>
</dbReference>
<keyword evidence="3 6" id="KW-0812">Transmembrane</keyword>
<feature type="transmembrane region" description="Helical" evidence="6">
    <location>
        <begin position="306"/>
        <end position="325"/>
    </location>
</feature>
<gene>
    <name evidence="8" type="ORF">HNQ59_003344</name>
</gene>
<feature type="transmembrane region" description="Helical" evidence="6">
    <location>
        <begin position="181"/>
        <end position="202"/>
    </location>
</feature>
<protein>
    <submittedName>
        <fullName evidence="8">Sodium transport system permease protein</fullName>
    </submittedName>
</protein>
<sequence>MSGQIAAIFRKELLDIVRDRKSLMMLVMVILLSGPLVLGILFTMINLSLERQSTISIAVVNPQAAPDLTVFLKRQGVTVDTAPADFMTQQKAGKLPIVLEIPPDFAALFATGQPAPIRLIADYSDHGNSSRLMTLQQLLNQYQQQVTTARMVLQGVSPALAWPIVIQQIDLATPQQSGSGILSVLAFYALYGLFFCAMGAALDATAGERERLSLEPLLGNPIRPLQIAIGKWLAVGTVNVVVACASLLGYMITLKLAPLPNVGIPFLFDWREFGGFLLVLAPFALFVAATLLAFGALGKSVKESQTAMSLAIAVVALLPLLNMFAKEKLPDWMTWVPVNGQYYALEKLLRGEMLTFAQWLPLYVVPLSGAALMVWLLSRQLGSEKLLAG</sequence>
<evidence type="ECO:0000256" key="4">
    <source>
        <dbReference type="ARBA" id="ARBA00022989"/>
    </source>
</evidence>
<dbReference type="EMBL" id="JACHHY010000023">
    <property type="protein sequence ID" value="MBB5020036.1"/>
    <property type="molecule type" value="Genomic_DNA"/>
</dbReference>
<dbReference type="InterPro" id="IPR051449">
    <property type="entry name" value="ABC-2_transporter_component"/>
</dbReference>
<name>A0A840MUJ5_9PROT</name>
<comment type="caution">
    <text evidence="8">The sequence shown here is derived from an EMBL/GenBank/DDBJ whole genome shotgun (WGS) entry which is preliminary data.</text>
</comment>
<evidence type="ECO:0000256" key="6">
    <source>
        <dbReference type="SAM" id="Phobius"/>
    </source>
</evidence>
<keyword evidence="2" id="KW-1003">Cell membrane</keyword>
<evidence type="ECO:0000256" key="1">
    <source>
        <dbReference type="ARBA" id="ARBA00004651"/>
    </source>
</evidence>
<keyword evidence="4 6" id="KW-1133">Transmembrane helix</keyword>
<feature type="domain" description="ABC-2 type transporter transmembrane" evidence="7">
    <location>
        <begin position="29"/>
        <end position="336"/>
    </location>
</feature>
<feature type="transmembrane region" description="Helical" evidence="6">
    <location>
        <begin position="273"/>
        <end position="294"/>
    </location>
</feature>
<keyword evidence="5 6" id="KW-0472">Membrane</keyword>
<organism evidence="8 9">
    <name type="scientific">Chitinivorax tropicus</name>
    <dbReference type="NCBI Taxonomy" id="714531"/>
    <lineage>
        <taxon>Bacteria</taxon>
        <taxon>Pseudomonadati</taxon>
        <taxon>Pseudomonadota</taxon>
        <taxon>Betaproteobacteria</taxon>
        <taxon>Chitinivorax</taxon>
    </lineage>
</organism>
<evidence type="ECO:0000313" key="9">
    <source>
        <dbReference type="Proteomes" id="UP000575898"/>
    </source>
</evidence>
<dbReference type="Pfam" id="PF12698">
    <property type="entry name" value="ABC2_membrane_3"/>
    <property type="match status" value="1"/>
</dbReference>
<feature type="transmembrane region" description="Helical" evidence="6">
    <location>
        <begin position="356"/>
        <end position="377"/>
    </location>
</feature>
<dbReference type="GO" id="GO:0005886">
    <property type="term" value="C:plasma membrane"/>
    <property type="evidence" value="ECO:0007669"/>
    <property type="project" value="UniProtKB-SubCell"/>
</dbReference>